<accession>A0ACA9MST1</accession>
<protein>
    <submittedName>
        <fullName evidence="1">2337_t:CDS:1</fullName>
    </submittedName>
</protein>
<comment type="caution">
    <text evidence="1">The sequence shown here is derived from an EMBL/GenBank/DDBJ whole genome shotgun (WGS) entry which is preliminary data.</text>
</comment>
<gene>
    <name evidence="1" type="ORF">DHETER_LOCUS7598</name>
</gene>
<reference evidence="1" key="1">
    <citation type="submission" date="2021-06" db="EMBL/GenBank/DDBJ databases">
        <authorList>
            <person name="Kallberg Y."/>
            <person name="Tangrot J."/>
            <person name="Rosling A."/>
        </authorList>
    </citation>
    <scope>NUCLEOTIDE SEQUENCE</scope>
    <source>
        <strain evidence="1">IL203A</strain>
    </source>
</reference>
<dbReference type="EMBL" id="CAJVPU010010923">
    <property type="protein sequence ID" value="CAG8610054.1"/>
    <property type="molecule type" value="Genomic_DNA"/>
</dbReference>
<keyword evidence="2" id="KW-1185">Reference proteome</keyword>
<dbReference type="Proteomes" id="UP000789702">
    <property type="component" value="Unassembled WGS sequence"/>
</dbReference>
<sequence>EKVKKKEIQQYIQKRAEQIVKEQKKILTSLLEYPFCKVVLDRVYIQHQESTNLLTNPAEVLEEVRSYFQNQFINRREDSAEIEKL</sequence>
<evidence type="ECO:0000313" key="1">
    <source>
        <dbReference type="EMBL" id="CAG8610054.1"/>
    </source>
</evidence>
<evidence type="ECO:0000313" key="2">
    <source>
        <dbReference type="Proteomes" id="UP000789702"/>
    </source>
</evidence>
<name>A0ACA9MST1_9GLOM</name>
<feature type="non-terminal residue" evidence="1">
    <location>
        <position position="1"/>
    </location>
</feature>
<proteinExistence type="predicted"/>
<organism evidence="1 2">
    <name type="scientific">Dentiscutata heterogama</name>
    <dbReference type="NCBI Taxonomy" id="1316150"/>
    <lineage>
        <taxon>Eukaryota</taxon>
        <taxon>Fungi</taxon>
        <taxon>Fungi incertae sedis</taxon>
        <taxon>Mucoromycota</taxon>
        <taxon>Glomeromycotina</taxon>
        <taxon>Glomeromycetes</taxon>
        <taxon>Diversisporales</taxon>
        <taxon>Gigasporaceae</taxon>
        <taxon>Dentiscutata</taxon>
    </lineage>
</organism>